<dbReference type="PROSITE" id="PS50853">
    <property type="entry name" value="FN3"/>
    <property type="match status" value="1"/>
</dbReference>
<protein>
    <recommendedName>
        <fullName evidence="1">Fibronectin type-III domain-containing protein</fullName>
    </recommendedName>
</protein>
<dbReference type="SUPFAM" id="SSF49265">
    <property type="entry name" value="Fibronectin type III"/>
    <property type="match status" value="1"/>
</dbReference>
<dbReference type="Gene3D" id="2.60.40.10">
    <property type="entry name" value="Immunoglobulins"/>
    <property type="match status" value="2"/>
</dbReference>
<accession>A0A365XSV5</accession>
<proteinExistence type="predicted"/>
<organism evidence="2 3">
    <name type="scientific">Chitinophaga flava</name>
    <dbReference type="NCBI Taxonomy" id="2259036"/>
    <lineage>
        <taxon>Bacteria</taxon>
        <taxon>Pseudomonadati</taxon>
        <taxon>Bacteroidota</taxon>
        <taxon>Chitinophagia</taxon>
        <taxon>Chitinophagales</taxon>
        <taxon>Chitinophagaceae</taxon>
        <taxon>Chitinophaga</taxon>
    </lineage>
</organism>
<dbReference type="CDD" id="cd00063">
    <property type="entry name" value="FN3"/>
    <property type="match status" value="1"/>
</dbReference>
<name>A0A365XSV5_9BACT</name>
<feature type="domain" description="Fibronectin type-III" evidence="1">
    <location>
        <begin position="297"/>
        <end position="386"/>
    </location>
</feature>
<evidence type="ECO:0000313" key="3">
    <source>
        <dbReference type="Proteomes" id="UP000253410"/>
    </source>
</evidence>
<dbReference type="EMBL" id="QFFJ01000002">
    <property type="protein sequence ID" value="RBL89429.1"/>
    <property type="molecule type" value="Genomic_DNA"/>
</dbReference>
<dbReference type="OrthoDB" id="1521695at2"/>
<dbReference type="Proteomes" id="UP000253410">
    <property type="component" value="Unassembled WGS sequence"/>
</dbReference>
<evidence type="ECO:0000259" key="1">
    <source>
        <dbReference type="PROSITE" id="PS50853"/>
    </source>
</evidence>
<keyword evidence="3" id="KW-1185">Reference proteome</keyword>
<dbReference type="InterPro" id="IPR003961">
    <property type="entry name" value="FN3_dom"/>
</dbReference>
<reference evidence="2 3" key="1">
    <citation type="submission" date="2018-05" db="EMBL/GenBank/DDBJ databases">
        <title>Chitinophaga sp. K3CV102501T nov., isolated from isolated from a monsoon evergreen broad-leaved forest soil.</title>
        <authorList>
            <person name="Lv Y."/>
        </authorList>
    </citation>
    <scope>NUCLEOTIDE SEQUENCE [LARGE SCALE GENOMIC DNA]</scope>
    <source>
        <strain evidence="2 3">GDMCC 1.1325</strain>
    </source>
</reference>
<comment type="caution">
    <text evidence="2">The sequence shown here is derived from an EMBL/GenBank/DDBJ whole genome shotgun (WGS) entry which is preliminary data.</text>
</comment>
<evidence type="ECO:0000313" key="2">
    <source>
        <dbReference type="EMBL" id="RBL89429.1"/>
    </source>
</evidence>
<gene>
    <name evidence="2" type="ORF">DF182_23205</name>
</gene>
<sequence>MQLYQKYLQKGLKRSISFLFLLFTFYFTNAQQYPVQGSLAISSPYPANLSDYANPNIQKLKLTLTLTDITLSNKKVKLKLFIQKDNTIIAQSSDAVMNEPAVILDGGVPQYFNSIDLATYFNVNNLQGITPNAYTQALPEGVYNIGFEVYDYFTGRRLSSRINQLFWLMLNDPPLLNMPANRENIQNANLINPQITFQWTPRSTQVSNTEYEFTLAELWDDNGNPYTQFLAAPPKFKTTTNSTGLLYGVDAPPLVPGRTYAWRVRARAKQGFEDIGLYRNDGYSEIFTFKYAGNCTAVNNVNIEVKGSDRLYITWANDPSKISYKVAYRKYSTTQTWEWFETPTTNTFLNLFDVEPDTQYEIKVGGICDNNLVSYTSPQVVRTLAKENDATELNCGQIPQINISNQTLVDRLSPNDVITAGDFPVTLTRVDGSNGNFSGEGWVKVPYLVGIKIKVVFRDIKVNANKQLLSGYLETVYDPKGKNVLDVDGAIGEVGGLINDIKQLVASVKQYLDSYKGTKNDKQQAVTIGNSVDSAYTALAENPYLTPEEIQSLKGEQTVAKEGFQGLAGSGDCNCGNEVPGHGPSFRLRPVDESCCKKKASQGLDKLDALTATAVKRENDLLAQYNSVKPDDVPGDSATTPTIYYPIDPAGRPVVIPKNYTGFIRSKGENTPPPYVIAGVHDDASKKNYFAVIEDGSFKGYHLAGNPNAAVLPVDIVQRGLPSSVGIKVFEAIDQCYFYQYEIKGWTFDYNQTAIADKDRIAKLAELNIKSRTSKSFDTTINPKSGGCAYSDNKDGGIYFKDYSPGRPGDNSGPGKKQIDSLKDHLRAINVHFDISIHAYVLNTDNPDYQEHKAEADNDNADNKIIITYNADTHEINLQHKITAPKWFLEVFSGLNVVNDCSADYINRGLDELHKSDLYKYEPQFQQVRDEIQVVVYRGLFGFMYCATNEESVRNSSAVAKYVAGALHEVVATIDVVEMVKGIAQLGKMALTSTTDSYITFYNDLKQTVSDMKNHTSVAPDVLVKRLLPPQIRSQVDAITKVAKVGDQLVRFYFTECDKFTLNDGDTVNMCPYRYGQVTVMALPIVVTAGEWIAAKGATLMASLALRYGGDAEKVASLLKAAEEANAVVARDAGKIIIKDAKDEEKIVTVIEKDLTDPHAKIEIRTFDEAVQKVESELGKDVAEEIKNDPDFKQNATDKDWLINIIKGKKFEKEVNKDFASINSTLIADFKAKGIDLTGWEKYEQVQLKIPGTDDYFIADNVFIKRNAEKDIVDVVLNETKLNPTTELTTRQKQAFRKLKNSEDGAVEFEVRSINFKRDISSKITIKKNNVISVHSNNGVKQTVINAVDHFKL</sequence>
<dbReference type="InterPro" id="IPR036116">
    <property type="entry name" value="FN3_sf"/>
</dbReference>
<dbReference type="InterPro" id="IPR013783">
    <property type="entry name" value="Ig-like_fold"/>
</dbReference>
<dbReference type="SMART" id="SM00060">
    <property type="entry name" value="FN3"/>
    <property type="match status" value="2"/>
</dbReference>